<evidence type="ECO:0008006" key="3">
    <source>
        <dbReference type="Google" id="ProtNLM"/>
    </source>
</evidence>
<keyword evidence="2" id="KW-1185">Reference proteome</keyword>
<dbReference type="AlphaFoldDB" id="A0A397S1K8"/>
<dbReference type="SUPFAM" id="SSF52540">
    <property type="entry name" value="P-loop containing nucleoside triphosphate hydrolases"/>
    <property type="match status" value="1"/>
</dbReference>
<accession>A0A397S1K8</accession>
<evidence type="ECO:0000313" key="2">
    <source>
        <dbReference type="Proteomes" id="UP000265703"/>
    </source>
</evidence>
<dbReference type="InterPro" id="IPR027417">
    <property type="entry name" value="P-loop_NTPase"/>
</dbReference>
<organism evidence="1 2">
    <name type="scientific">Glomus cerebriforme</name>
    <dbReference type="NCBI Taxonomy" id="658196"/>
    <lineage>
        <taxon>Eukaryota</taxon>
        <taxon>Fungi</taxon>
        <taxon>Fungi incertae sedis</taxon>
        <taxon>Mucoromycota</taxon>
        <taxon>Glomeromycotina</taxon>
        <taxon>Glomeromycetes</taxon>
        <taxon>Glomerales</taxon>
        <taxon>Glomeraceae</taxon>
        <taxon>Glomus</taxon>
    </lineage>
</organism>
<sequence length="615" mass="70368">MAGGYTENIKLKTLQSRSYDIKKENNIIQELGGKKLSPVDDIGDIFKYNSKNIRIIIQPPLFSANQGPTDISHVIGYLPRQGGLGGTLQPFNLRVKSTNEGININDPSISKRFDIIGSLIQDLLEKYVILVQAPPFSGKTLLAQILEDALVTTPEFSNYRVIRISLLWESDFNWNTFGEKWKNIVGISWGEWIDQCSLIPSILIIDEAQLIYEKDKEKIDGNNKESADAFWMIVKGVLQGIANIYIIMFAAYRHRGSHNIGFSTSVILQDSHCKSLVDINFIPNELKLYVVKFCSNYIRNLDKQSILNFYKYIQIVTEGHAGLVHHILMSTRDAMRKQIDTNCLTWKDIFKYLNSESFNSSIYANCRAVPQVSALSPLQRKICEDIYKRGKICYINSNNDMVHLVKSGILILKNNSNLTFAAPLLKRSFFQQNYRSTNSTDTTPTDLHHFIEKIFTAMCNEINGNILRNMLGFGSDGKFLEQTWQKEFYRIGTQILGRNHFLSCEIGSVFGYEGKVDFYVDKLDWAIELLKDGENMEEHKVSFEPLRGEYKEIVKYAKKIAIIDIRNIGIIDTHKETKNVQKMKEDFIYVSCSKDFNAFKIESLGKETVIISFQN</sequence>
<dbReference type="Proteomes" id="UP000265703">
    <property type="component" value="Unassembled WGS sequence"/>
</dbReference>
<dbReference type="EMBL" id="QKYT01000995">
    <property type="protein sequence ID" value="RIA80313.1"/>
    <property type="molecule type" value="Genomic_DNA"/>
</dbReference>
<dbReference type="STRING" id="658196.A0A397S1K8"/>
<dbReference type="OrthoDB" id="2364732at2759"/>
<comment type="caution">
    <text evidence="1">The sequence shown here is derived from an EMBL/GenBank/DDBJ whole genome shotgun (WGS) entry which is preliminary data.</text>
</comment>
<reference evidence="1 2" key="1">
    <citation type="submission" date="2018-06" db="EMBL/GenBank/DDBJ databases">
        <title>Comparative genomics reveals the genomic features of Rhizophagus irregularis, R. cerebriforme, R. diaphanum and Gigaspora rosea, and their symbiotic lifestyle signature.</title>
        <authorList>
            <person name="Morin E."/>
            <person name="San Clemente H."/>
            <person name="Chen E.C.H."/>
            <person name="De La Providencia I."/>
            <person name="Hainaut M."/>
            <person name="Kuo A."/>
            <person name="Kohler A."/>
            <person name="Murat C."/>
            <person name="Tang N."/>
            <person name="Roy S."/>
            <person name="Loubradou J."/>
            <person name="Henrissat B."/>
            <person name="Grigoriev I.V."/>
            <person name="Corradi N."/>
            <person name="Roux C."/>
            <person name="Martin F.M."/>
        </authorList>
    </citation>
    <scope>NUCLEOTIDE SEQUENCE [LARGE SCALE GENOMIC DNA]</scope>
    <source>
        <strain evidence="1 2">DAOM 227022</strain>
    </source>
</reference>
<protein>
    <recommendedName>
        <fullName evidence="3">Crinkler family protein</fullName>
    </recommendedName>
</protein>
<evidence type="ECO:0000313" key="1">
    <source>
        <dbReference type="EMBL" id="RIA80313.1"/>
    </source>
</evidence>
<gene>
    <name evidence="1" type="ORF">C1645_810492</name>
</gene>
<proteinExistence type="predicted"/>
<name>A0A397S1K8_9GLOM</name>